<comment type="caution">
    <text evidence="2">The sequence shown here is derived from an EMBL/GenBank/DDBJ whole genome shotgun (WGS) entry which is preliminary data.</text>
</comment>
<organism evidence="2 3">
    <name type="scientific">Treponema lecithinolyticum ATCC 700332</name>
    <dbReference type="NCBI Taxonomy" id="1321815"/>
    <lineage>
        <taxon>Bacteria</taxon>
        <taxon>Pseudomonadati</taxon>
        <taxon>Spirochaetota</taxon>
        <taxon>Spirochaetia</taxon>
        <taxon>Spirochaetales</taxon>
        <taxon>Treponemataceae</taxon>
        <taxon>Treponema</taxon>
    </lineage>
</organism>
<feature type="domain" description="Glycoside hydrolase family 13 N-terminal" evidence="1">
    <location>
        <begin position="25"/>
        <end position="87"/>
    </location>
</feature>
<proteinExistence type="predicted"/>
<sequence>MALKKTYDKTGKICTVTFSLPEQGASGAQNVWLVGDFNNWSASETPMKKQKDGSFSVKVKLESPHEYQFRYLIDGKTWENDWAADAYVPAPYSNTDNSLVRV</sequence>
<dbReference type="RefSeq" id="WP_021686834.1">
    <property type="nucleotide sequence ID" value="NZ_KI260561.1"/>
</dbReference>
<dbReference type="EMBL" id="AWVH01000006">
    <property type="protein sequence ID" value="ERJ94078.1"/>
    <property type="molecule type" value="Genomic_DNA"/>
</dbReference>
<evidence type="ECO:0000259" key="1">
    <source>
        <dbReference type="Pfam" id="PF02922"/>
    </source>
</evidence>
<dbReference type="InterPro" id="IPR013783">
    <property type="entry name" value="Ig-like_fold"/>
</dbReference>
<dbReference type="InterPro" id="IPR004193">
    <property type="entry name" value="Glyco_hydro_13_N"/>
</dbReference>
<gene>
    <name evidence="2" type="ORF">HMPREF9193_00433</name>
</gene>
<reference evidence="2 3" key="1">
    <citation type="submission" date="2013-08" db="EMBL/GenBank/DDBJ databases">
        <authorList>
            <person name="Weinstock G."/>
            <person name="Sodergren E."/>
            <person name="Wylie T."/>
            <person name="Fulton L."/>
            <person name="Fulton R."/>
            <person name="Fronick C."/>
            <person name="O'Laughlin M."/>
            <person name="Godfrey J."/>
            <person name="Miner T."/>
            <person name="Herter B."/>
            <person name="Appelbaum E."/>
            <person name="Cordes M."/>
            <person name="Lek S."/>
            <person name="Wollam A."/>
            <person name="Pepin K.H."/>
            <person name="Palsikar V.B."/>
            <person name="Mitreva M."/>
            <person name="Wilson R.K."/>
        </authorList>
    </citation>
    <scope>NUCLEOTIDE SEQUENCE [LARGE SCALE GENOMIC DNA]</scope>
    <source>
        <strain evidence="2 3">ATCC 700332</strain>
    </source>
</reference>
<dbReference type="Proteomes" id="UP000016649">
    <property type="component" value="Unassembled WGS sequence"/>
</dbReference>
<accession>A0ABN0P0U9</accession>
<keyword evidence="3" id="KW-1185">Reference proteome</keyword>
<dbReference type="CDD" id="cd07184">
    <property type="entry name" value="E_set_Isoamylase_like_N"/>
    <property type="match status" value="1"/>
</dbReference>
<evidence type="ECO:0000313" key="2">
    <source>
        <dbReference type="EMBL" id="ERJ94078.1"/>
    </source>
</evidence>
<protein>
    <submittedName>
        <fullName evidence="2">Isoamylase protein</fullName>
    </submittedName>
</protein>
<evidence type="ECO:0000313" key="3">
    <source>
        <dbReference type="Proteomes" id="UP000016649"/>
    </source>
</evidence>
<name>A0ABN0P0U9_TRELE</name>
<dbReference type="InterPro" id="IPR014756">
    <property type="entry name" value="Ig_E-set"/>
</dbReference>
<dbReference type="Pfam" id="PF02922">
    <property type="entry name" value="CBM_48"/>
    <property type="match status" value="1"/>
</dbReference>
<dbReference type="Gene3D" id="2.60.40.10">
    <property type="entry name" value="Immunoglobulins"/>
    <property type="match status" value="1"/>
</dbReference>
<dbReference type="SUPFAM" id="SSF81296">
    <property type="entry name" value="E set domains"/>
    <property type="match status" value="1"/>
</dbReference>